<dbReference type="GeneID" id="104961617"/>
<dbReference type="AlphaFoldDB" id="A0A6I9PM83"/>
<keyword evidence="1" id="KW-1185">Reference proteome</keyword>
<evidence type="ECO:0000313" key="1">
    <source>
        <dbReference type="Proteomes" id="UP000504611"/>
    </source>
</evidence>
<dbReference type="OrthoDB" id="2115465at2759"/>
<accession>A0A6I9PM83</accession>
<dbReference type="GO" id="GO:0005737">
    <property type="term" value="C:cytoplasm"/>
    <property type="evidence" value="ECO:0007669"/>
    <property type="project" value="TreeGrafter"/>
</dbReference>
<dbReference type="GO" id="GO:0008285">
    <property type="term" value="P:negative regulation of cell population proliferation"/>
    <property type="evidence" value="ECO:0007669"/>
    <property type="project" value="InterPro"/>
</dbReference>
<name>A0A6I9PM83_9TELE</name>
<dbReference type="GO" id="GO:0005929">
    <property type="term" value="C:cilium"/>
    <property type="evidence" value="ECO:0007669"/>
    <property type="project" value="TreeGrafter"/>
</dbReference>
<evidence type="ECO:0000313" key="2">
    <source>
        <dbReference type="RefSeq" id="XP_010788248.1"/>
    </source>
</evidence>
<dbReference type="Proteomes" id="UP000504611">
    <property type="component" value="Unplaced"/>
</dbReference>
<reference evidence="2" key="1">
    <citation type="submission" date="2025-08" db="UniProtKB">
        <authorList>
            <consortium name="RefSeq"/>
        </authorList>
    </citation>
    <scope>IDENTIFICATION</scope>
    <source>
        <tissue evidence="2">Muscle</tissue>
    </source>
</reference>
<organism evidence="1 2">
    <name type="scientific">Notothenia coriiceps</name>
    <name type="common">black rockcod</name>
    <dbReference type="NCBI Taxonomy" id="8208"/>
    <lineage>
        <taxon>Eukaryota</taxon>
        <taxon>Metazoa</taxon>
        <taxon>Chordata</taxon>
        <taxon>Craniata</taxon>
        <taxon>Vertebrata</taxon>
        <taxon>Euteleostomi</taxon>
        <taxon>Actinopterygii</taxon>
        <taxon>Neopterygii</taxon>
        <taxon>Teleostei</taxon>
        <taxon>Neoteleostei</taxon>
        <taxon>Acanthomorphata</taxon>
        <taxon>Eupercaria</taxon>
        <taxon>Perciformes</taxon>
        <taxon>Notothenioidei</taxon>
        <taxon>Nototheniidae</taxon>
        <taxon>Notothenia</taxon>
    </lineage>
</organism>
<feature type="non-terminal residue" evidence="2">
    <location>
        <position position="134"/>
    </location>
</feature>
<dbReference type="PANTHER" id="PTHR46348">
    <property type="entry name" value="DELETED IN LUNG AND ESOPHAGEAL CANCER PROTEIN 1"/>
    <property type="match status" value="1"/>
</dbReference>
<dbReference type="RefSeq" id="XP_010788248.1">
    <property type="nucleotide sequence ID" value="XM_010789946.1"/>
</dbReference>
<protein>
    <submittedName>
        <fullName evidence="2">Deleted in lung and esophageal cancer protein 1 homolog</fullName>
    </submittedName>
</protein>
<dbReference type="GO" id="GO:0015631">
    <property type="term" value="F:tubulin binding"/>
    <property type="evidence" value="ECO:0007669"/>
    <property type="project" value="TreeGrafter"/>
</dbReference>
<feature type="non-terminal residue" evidence="2">
    <location>
        <position position="1"/>
    </location>
</feature>
<dbReference type="PANTHER" id="PTHR46348:SF1">
    <property type="entry name" value="DELETED IN LUNG AND ESOPHAGEAL CANCER PROTEIN 1"/>
    <property type="match status" value="1"/>
</dbReference>
<proteinExistence type="predicted"/>
<gene>
    <name evidence="2" type="primary">LOC104961617</name>
</gene>
<dbReference type="InterPro" id="IPR033304">
    <property type="entry name" value="DLEC1"/>
</dbReference>
<dbReference type="KEGG" id="ncc:104961617"/>
<sequence>RFPGEGGVVAPGMSCKYTLRFAPNSLGEFEDFLVVETQAEQLLVVPVIARRPPPILTLPRVLECGCCLIGGVKFVEFLCQNVGVSAGTFCIVPKNQWPASNLRCLARTHFSEQPPFAISPSLFVLQPGEVTVVE</sequence>